<dbReference type="EMBL" id="JAVDVX010000005">
    <property type="protein sequence ID" value="MDR7090985.1"/>
    <property type="molecule type" value="Genomic_DNA"/>
</dbReference>
<dbReference type="RefSeq" id="WP_310073746.1">
    <property type="nucleotide sequence ID" value="NZ_JAVDVX010000005.1"/>
</dbReference>
<comment type="caution">
    <text evidence="1">The sequence shown here is derived from an EMBL/GenBank/DDBJ whole genome shotgun (WGS) entry which is preliminary data.</text>
</comment>
<evidence type="ECO:0000313" key="2">
    <source>
        <dbReference type="Proteomes" id="UP001253595"/>
    </source>
</evidence>
<accession>A0ABU1V0Q3</accession>
<evidence type="ECO:0000313" key="1">
    <source>
        <dbReference type="EMBL" id="MDR7090985.1"/>
    </source>
</evidence>
<protein>
    <submittedName>
        <fullName evidence="1">Uncharacterized protein</fullName>
    </submittedName>
</protein>
<keyword evidence="2" id="KW-1185">Reference proteome</keyword>
<sequence>MRTKNSFVPTAEIDTSATELAAESIARWRQIDVALTPIIGRRGIVAIYKKALNLTHADFPWLATVSEDDTSFDNFASLQAALAQQTSAVIMAANLALHRSFNKLLVSLIGESLSERLLQSIDACFHREATRLHDVALLAERKYA</sequence>
<name>A0ABU1V0Q3_9GAMM</name>
<organism evidence="1 2">
    <name type="scientific">Cellvibrio fibrivorans</name>
    <dbReference type="NCBI Taxonomy" id="126350"/>
    <lineage>
        <taxon>Bacteria</taxon>
        <taxon>Pseudomonadati</taxon>
        <taxon>Pseudomonadota</taxon>
        <taxon>Gammaproteobacteria</taxon>
        <taxon>Cellvibrionales</taxon>
        <taxon>Cellvibrionaceae</taxon>
        <taxon>Cellvibrio</taxon>
    </lineage>
</organism>
<dbReference type="Proteomes" id="UP001253595">
    <property type="component" value="Unassembled WGS sequence"/>
</dbReference>
<gene>
    <name evidence="1" type="ORF">J2X05_003011</name>
</gene>
<proteinExistence type="predicted"/>
<reference evidence="1 2" key="1">
    <citation type="submission" date="2023-07" db="EMBL/GenBank/DDBJ databases">
        <title>Sorghum-associated microbial communities from plants grown in Nebraska, USA.</title>
        <authorList>
            <person name="Schachtman D."/>
        </authorList>
    </citation>
    <scope>NUCLEOTIDE SEQUENCE [LARGE SCALE GENOMIC DNA]</scope>
    <source>
        <strain evidence="1 2">BE190</strain>
    </source>
</reference>